<organism evidence="1 2">
    <name type="scientific">Rhododendron simsii</name>
    <name type="common">Sims's rhododendron</name>
    <dbReference type="NCBI Taxonomy" id="118357"/>
    <lineage>
        <taxon>Eukaryota</taxon>
        <taxon>Viridiplantae</taxon>
        <taxon>Streptophyta</taxon>
        <taxon>Embryophyta</taxon>
        <taxon>Tracheophyta</taxon>
        <taxon>Spermatophyta</taxon>
        <taxon>Magnoliopsida</taxon>
        <taxon>eudicotyledons</taxon>
        <taxon>Gunneridae</taxon>
        <taxon>Pentapetalae</taxon>
        <taxon>asterids</taxon>
        <taxon>Ericales</taxon>
        <taxon>Ericaceae</taxon>
        <taxon>Ericoideae</taxon>
        <taxon>Rhodoreae</taxon>
        <taxon>Rhododendron</taxon>
    </lineage>
</organism>
<dbReference type="AlphaFoldDB" id="A0A834GKX1"/>
<reference evidence="1" key="1">
    <citation type="submission" date="2019-11" db="EMBL/GenBank/DDBJ databases">
        <authorList>
            <person name="Liu Y."/>
            <person name="Hou J."/>
            <person name="Li T.-Q."/>
            <person name="Guan C.-H."/>
            <person name="Wu X."/>
            <person name="Wu H.-Z."/>
            <person name="Ling F."/>
            <person name="Zhang R."/>
            <person name="Shi X.-G."/>
            <person name="Ren J.-P."/>
            <person name="Chen E.-F."/>
            <person name="Sun J.-M."/>
        </authorList>
    </citation>
    <scope>NUCLEOTIDE SEQUENCE</scope>
    <source>
        <strain evidence="1">Adult_tree_wgs_1</strain>
        <tissue evidence="1">Leaves</tissue>
    </source>
</reference>
<accession>A0A834GKX1</accession>
<evidence type="ECO:0000313" key="2">
    <source>
        <dbReference type="Proteomes" id="UP000626092"/>
    </source>
</evidence>
<keyword evidence="2" id="KW-1185">Reference proteome</keyword>
<comment type="caution">
    <text evidence="1">The sequence shown here is derived from an EMBL/GenBank/DDBJ whole genome shotgun (WGS) entry which is preliminary data.</text>
</comment>
<dbReference type="Proteomes" id="UP000626092">
    <property type="component" value="Unassembled WGS sequence"/>
</dbReference>
<name>A0A834GKX1_RHOSS</name>
<evidence type="ECO:0000313" key="1">
    <source>
        <dbReference type="EMBL" id="KAF7133364.1"/>
    </source>
</evidence>
<gene>
    <name evidence="1" type="ORF">RHSIM_Rhsim09G0066500</name>
</gene>
<proteinExistence type="predicted"/>
<sequence>MSYPHATYQYATVDVVDGSSIRIMFDIVDKITDYTTVLFTKTMPYVAKQMKVLCTNVRENVEDADDELIVPEEVHDDITDLGAFEMHIRDIDEASQR</sequence>
<dbReference type="EMBL" id="WJXA01000009">
    <property type="protein sequence ID" value="KAF7133364.1"/>
    <property type="molecule type" value="Genomic_DNA"/>
</dbReference>
<protein>
    <submittedName>
        <fullName evidence="1">Uncharacterized protein</fullName>
    </submittedName>
</protein>